<comment type="caution">
    <text evidence="2">The sequence shown here is derived from an EMBL/GenBank/DDBJ whole genome shotgun (WGS) entry which is preliminary data.</text>
</comment>
<dbReference type="InterPro" id="IPR010298">
    <property type="entry name" value="YacP-like"/>
</dbReference>
<proteinExistence type="predicted"/>
<gene>
    <name evidence="2" type="ORF">A2042_05220</name>
</gene>
<feature type="region of interest" description="Disordered" evidence="1">
    <location>
        <begin position="136"/>
        <end position="175"/>
    </location>
</feature>
<dbReference type="Proteomes" id="UP000178526">
    <property type="component" value="Unassembled WGS sequence"/>
</dbReference>
<name>A0A1F7R909_9BACT</name>
<sequence length="175" mass="20011">MPAKLVIDGYNLIGAYGLMRNRDLQNERDTLIKKLSDYKKIKKFDITIVFDGWRSNNLFEGYDRTGGVSIIYSRTGESADEVIKKIVKGGQGRENFIVVTSDREVADFCNRYNATVVSSGEFKDKMELASVFQTDDFSKDEDSFQESGKLSTKKKGNPRRLSKEERKIRSKLKKL</sequence>
<evidence type="ECO:0000313" key="3">
    <source>
        <dbReference type="Proteomes" id="UP000178526"/>
    </source>
</evidence>
<reference evidence="2 3" key="1">
    <citation type="journal article" date="2016" name="Nat. Commun.">
        <title>Thousands of microbial genomes shed light on interconnected biogeochemical processes in an aquifer system.</title>
        <authorList>
            <person name="Anantharaman K."/>
            <person name="Brown C.T."/>
            <person name="Hug L.A."/>
            <person name="Sharon I."/>
            <person name="Castelle C.J."/>
            <person name="Probst A.J."/>
            <person name="Thomas B.C."/>
            <person name="Singh A."/>
            <person name="Wilkins M.J."/>
            <person name="Karaoz U."/>
            <person name="Brodie E.L."/>
            <person name="Williams K.H."/>
            <person name="Hubbard S.S."/>
            <person name="Banfield J.F."/>
        </authorList>
    </citation>
    <scope>NUCLEOTIDE SEQUENCE [LARGE SCALE GENOMIC DNA]</scope>
</reference>
<feature type="compositionally biased region" description="Basic residues" evidence="1">
    <location>
        <begin position="151"/>
        <end position="160"/>
    </location>
</feature>
<accession>A0A1F7R909</accession>
<dbReference type="EMBL" id="MGDB01000158">
    <property type="protein sequence ID" value="OGL38039.1"/>
    <property type="molecule type" value="Genomic_DNA"/>
</dbReference>
<dbReference type="PANTHER" id="PTHR34547:SF1">
    <property type="entry name" value="YACP-LIKE NYN DOMAIN PROTEIN"/>
    <property type="match status" value="1"/>
</dbReference>
<dbReference type="PANTHER" id="PTHR34547">
    <property type="entry name" value="YACP-LIKE NYN DOMAIN PROTEIN"/>
    <property type="match status" value="1"/>
</dbReference>
<evidence type="ECO:0008006" key="4">
    <source>
        <dbReference type="Google" id="ProtNLM"/>
    </source>
</evidence>
<organism evidence="2 3">
    <name type="scientific">Candidatus Schekmanbacteria bacterium GWA2_38_11</name>
    <dbReference type="NCBI Taxonomy" id="1817876"/>
    <lineage>
        <taxon>Bacteria</taxon>
        <taxon>Candidatus Schekmaniibacteriota</taxon>
    </lineage>
</organism>
<protein>
    <recommendedName>
        <fullName evidence="4">RNA-binding protein</fullName>
    </recommendedName>
</protein>
<evidence type="ECO:0000313" key="2">
    <source>
        <dbReference type="EMBL" id="OGL38039.1"/>
    </source>
</evidence>
<dbReference type="AlphaFoldDB" id="A0A1F7R909"/>
<dbReference type="Pfam" id="PF05991">
    <property type="entry name" value="NYN_YacP"/>
    <property type="match status" value="1"/>
</dbReference>
<evidence type="ECO:0000256" key="1">
    <source>
        <dbReference type="SAM" id="MobiDB-lite"/>
    </source>
</evidence>